<dbReference type="KEGG" id="taz:TREAZ_3493"/>
<evidence type="ECO:0000256" key="1">
    <source>
        <dbReference type="ARBA" id="ARBA00008563"/>
    </source>
</evidence>
<dbReference type="SUPFAM" id="SSF141091">
    <property type="entry name" value="L21p-like"/>
    <property type="match status" value="1"/>
</dbReference>
<name>F5Y7D9_LEAAZ</name>
<dbReference type="InterPro" id="IPR028909">
    <property type="entry name" value="bL21-like"/>
</dbReference>
<evidence type="ECO:0000256" key="3">
    <source>
        <dbReference type="ARBA" id="ARBA00022884"/>
    </source>
</evidence>
<dbReference type="GO" id="GO:1990904">
    <property type="term" value="C:ribonucleoprotein complex"/>
    <property type="evidence" value="ECO:0007669"/>
    <property type="project" value="UniProtKB-KW"/>
</dbReference>
<dbReference type="InterPro" id="IPR018258">
    <property type="entry name" value="Ribosomal_bL21_CS"/>
</dbReference>
<dbReference type="GO" id="GO:0003735">
    <property type="term" value="F:structural constituent of ribosome"/>
    <property type="evidence" value="ECO:0007669"/>
    <property type="project" value="InterPro"/>
</dbReference>
<keyword evidence="2 6" id="KW-0699">rRNA-binding</keyword>
<dbReference type="FunCoup" id="F5Y7D9">
    <property type="interactions" value="348"/>
</dbReference>
<dbReference type="PROSITE" id="PS01169">
    <property type="entry name" value="RIBOSOMAL_L21"/>
    <property type="match status" value="1"/>
</dbReference>
<dbReference type="HOGENOM" id="CLU_061463_3_2_12"/>
<dbReference type="RefSeq" id="WP_015712082.1">
    <property type="nucleotide sequence ID" value="NC_015577.1"/>
</dbReference>
<dbReference type="OrthoDB" id="9813334at2"/>
<proteinExistence type="inferred from homology"/>
<reference evidence="8 9" key="2">
    <citation type="journal article" date="2011" name="ISME J.">
        <title>RNA-seq reveals cooperative metabolic interactions between two termite-gut spirochete species in co-culture.</title>
        <authorList>
            <person name="Rosenthal A.Z."/>
            <person name="Matson E.G."/>
            <person name="Eldar A."/>
            <person name="Leadbetter J.R."/>
        </authorList>
    </citation>
    <scope>NUCLEOTIDE SEQUENCE [LARGE SCALE GENOMIC DNA]</scope>
    <source>
        <strain evidence="9">ATCC BAA-888 / DSM 13862 / ZAS-9</strain>
    </source>
</reference>
<dbReference type="GO" id="GO:0005840">
    <property type="term" value="C:ribosome"/>
    <property type="evidence" value="ECO:0007669"/>
    <property type="project" value="UniProtKB-KW"/>
</dbReference>
<dbReference type="eggNOG" id="COG0261">
    <property type="taxonomic scope" value="Bacteria"/>
</dbReference>
<evidence type="ECO:0000256" key="7">
    <source>
        <dbReference type="RuleBase" id="RU000562"/>
    </source>
</evidence>
<dbReference type="InterPro" id="IPR036164">
    <property type="entry name" value="bL21-like_sf"/>
</dbReference>
<dbReference type="PANTHER" id="PTHR21349">
    <property type="entry name" value="50S RIBOSOMAL PROTEIN L21"/>
    <property type="match status" value="1"/>
</dbReference>
<dbReference type="GO" id="GO:0019843">
    <property type="term" value="F:rRNA binding"/>
    <property type="evidence" value="ECO:0007669"/>
    <property type="project" value="UniProtKB-UniRule"/>
</dbReference>
<dbReference type="GO" id="GO:0005737">
    <property type="term" value="C:cytoplasm"/>
    <property type="evidence" value="ECO:0007669"/>
    <property type="project" value="UniProtKB-ARBA"/>
</dbReference>
<dbReference type="Pfam" id="PF00829">
    <property type="entry name" value="Ribosomal_L21p"/>
    <property type="match status" value="1"/>
</dbReference>
<dbReference type="InParanoid" id="F5Y7D9"/>
<protein>
    <recommendedName>
        <fullName evidence="6">Large ribosomal subunit protein bL21</fullName>
    </recommendedName>
</protein>
<evidence type="ECO:0000256" key="5">
    <source>
        <dbReference type="ARBA" id="ARBA00023274"/>
    </source>
</evidence>
<reference evidence="9" key="1">
    <citation type="submission" date="2009-12" db="EMBL/GenBank/DDBJ databases">
        <title>Complete sequence of Treponema azotonutricium strain ZAS-9.</title>
        <authorList>
            <person name="Tetu S.G."/>
            <person name="Matson E."/>
            <person name="Ren Q."/>
            <person name="Seshadri R."/>
            <person name="Elbourne L."/>
            <person name="Hassan K.A."/>
            <person name="Durkin A."/>
            <person name="Radune D."/>
            <person name="Mohamoud Y."/>
            <person name="Shay R."/>
            <person name="Jin S."/>
            <person name="Zhang X."/>
            <person name="Lucey K."/>
            <person name="Ballor N.R."/>
            <person name="Ottesen E."/>
            <person name="Rosenthal R."/>
            <person name="Allen A."/>
            <person name="Leadbetter J.R."/>
            <person name="Paulsen I.T."/>
        </authorList>
    </citation>
    <scope>NUCLEOTIDE SEQUENCE [LARGE SCALE GENOMIC DNA]</scope>
    <source>
        <strain evidence="9">ATCC BAA-888 / DSM 13862 / ZAS-9</strain>
    </source>
</reference>
<comment type="subunit">
    <text evidence="6">Part of the 50S ribosomal subunit. Contacts protein L20.</text>
</comment>
<accession>F5Y7D9</accession>
<comment type="function">
    <text evidence="6 7">This protein binds to 23S rRNA in the presence of protein L20.</text>
</comment>
<evidence type="ECO:0000256" key="2">
    <source>
        <dbReference type="ARBA" id="ARBA00022730"/>
    </source>
</evidence>
<dbReference type="AlphaFoldDB" id="F5Y7D9"/>
<gene>
    <name evidence="6 8" type="primary">rplU</name>
    <name evidence="8" type="ordered locus">TREAZ_3493</name>
</gene>
<organism evidence="8 9">
    <name type="scientific">Leadbettera azotonutricia (strain ATCC BAA-888 / DSM 13862 / ZAS-9)</name>
    <name type="common">Treponema azotonutricium</name>
    <dbReference type="NCBI Taxonomy" id="545695"/>
    <lineage>
        <taxon>Bacteria</taxon>
        <taxon>Pseudomonadati</taxon>
        <taxon>Spirochaetota</taxon>
        <taxon>Spirochaetia</taxon>
        <taxon>Spirochaetales</taxon>
        <taxon>Breznakiellaceae</taxon>
        <taxon>Leadbettera</taxon>
    </lineage>
</organism>
<evidence type="ECO:0000313" key="9">
    <source>
        <dbReference type="Proteomes" id="UP000009222"/>
    </source>
</evidence>
<dbReference type="PANTHER" id="PTHR21349:SF0">
    <property type="entry name" value="LARGE RIBOSOMAL SUBUNIT PROTEIN BL21M"/>
    <property type="match status" value="1"/>
</dbReference>
<evidence type="ECO:0000256" key="6">
    <source>
        <dbReference type="HAMAP-Rule" id="MF_01363"/>
    </source>
</evidence>
<keyword evidence="4 6" id="KW-0689">Ribosomal protein</keyword>
<evidence type="ECO:0000313" key="8">
    <source>
        <dbReference type="EMBL" id="AEF81129.1"/>
    </source>
</evidence>
<dbReference type="NCBIfam" id="TIGR00061">
    <property type="entry name" value="L21"/>
    <property type="match status" value="1"/>
</dbReference>
<dbReference type="EMBL" id="CP001841">
    <property type="protein sequence ID" value="AEF81129.1"/>
    <property type="molecule type" value="Genomic_DNA"/>
</dbReference>
<dbReference type="GO" id="GO:0006412">
    <property type="term" value="P:translation"/>
    <property type="evidence" value="ECO:0007669"/>
    <property type="project" value="UniProtKB-UniRule"/>
</dbReference>
<keyword evidence="3 6" id="KW-0694">RNA-binding</keyword>
<dbReference type="HAMAP" id="MF_01363">
    <property type="entry name" value="Ribosomal_bL21"/>
    <property type="match status" value="1"/>
</dbReference>
<comment type="similarity">
    <text evidence="1 6 7">Belongs to the bacterial ribosomal protein bL21 family.</text>
</comment>
<dbReference type="STRING" id="545695.TREAZ_3493"/>
<keyword evidence="5 6" id="KW-0687">Ribonucleoprotein</keyword>
<keyword evidence="9" id="KW-1185">Reference proteome</keyword>
<sequence length="107" mass="11714">MYAIVEFMGKQYKAEKGAVINVDKIDAEPGSTVDIESVLLVSGGDSPDSVKVGAPYVAGVKVSATVEAHKKADKIIVFKYMPKKDYRRKQGHRQQYSVIKIQDIIGA</sequence>
<dbReference type="Proteomes" id="UP000009222">
    <property type="component" value="Chromosome"/>
</dbReference>
<evidence type="ECO:0000256" key="4">
    <source>
        <dbReference type="ARBA" id="ARBA00022980"/>
    </source>
</evidence>
<dbReference type="InterPro" id="IPR001787">
    <property type="entry name" value="Ribosomal_bL21"/>
</dbReference>